<dbReference type="PANTHER" id="PTHR22904">
    <property type="entry name" value="TPR REPEAT CONTAINING PROTEIN"/>
    <property type="match status" value="1"/>
</dbReference>
<evidence type="ECO:0000256" key="2">
    <source>
        <dbReference type="ARBA" id="ARBA00022803"/>
    </source>
</evidence>
<keyword evidence="2" id="KW-0802">TPR repeat</keyword>
<evidence type="ECO:0000256" key="3">
    <source>
        <dbReference type="SAM" id="MobiDB-lite"/>
    </source>
</evidence>
<proteinExistence type="predicted"/>
<feature type="region of interest" description="Disordered" evidence="3">
    <location>
        <begin position="172"/>
        <end position="204"/>
    </location>
</feature>
<reference evidence="4 5" key="1">
    <citation type="journal article" date="2015" name="Genome Biol. Evol.">
        <title>Comparative Genomics of a Bacterivorous Green Alga Reveals Evolutionary Causalities and Consequences of Phago-Mixotrophic Mode of Nutrition.</title>
        <authorList>
            <person name="Burns J.A."/>
            <person name="Paasch A."/>
            <person name="Narechania A."/>
            <person name="Kim E."/>
        </authorList>
    </citation>
    <scope>NUCLEOTIDE SEQUENCE [LARGE SCALE GENOMIC DNA]</scope>
    <source>
        <strain evidence="4 5">PLY_AMNH</strain>
    </source>
</reference>
<organism evidence="4 5">
    <name type="scientific">Cymbomonas tetramitiformis</name>
    <dbReference type="NCBI Taxonomy" id="36881"/>
    <lineage>
        <taxon>Eukaryota</taxon>
        <taxon>Viridiplantae</taxon>
        <taxon>Chlorophyta</taxon>
        <taxon>Pyramimonadophyceae</taxon>
        <taxon>Pyramimonadales</taxon>
        <taxon>Pyramimonadaceae</taxon>
        <taxon>Cymbomonas</taxon>
    </lineage>
</organism>
<dbReference type="PANTHER" id="PTHR22904:SF523">
    <property type="entry name" value="STRESS-INDUCED-PHOSPHOPROTEIN 1"/>
    <property type="match status" value="1"/>
</dbReference>
<feature type="non-terminal residue" evidence="4">
    <location>
        <position position="1"/>
    </location>
</feature>
<protein>
    <submittedName>
        <fullName evidence="4">Uncharacterized protein</fullName>
    </submittedName>
</protein>
<dbReference type="Gene3D" id="1.25.40.10">
    <property type="entry name" value="Tetratricopeptide repeat domain"/>
    <property type="match status" value="1"/>
</dbReference>
<accession>A0AAE0FHN7</accession>
<dbReference type="SUPFAM" id="SSF48452">
    <property type="entry name" value="TPR-like"/>
    <property type="match status" value="1"/>
</dbReference>
<dbReference type="InterPro" id="IPR011990">
    <property type="entry name" value="TPR-like_helical_dom_sf"/>
</dbReference>
<evidence type="ECO:0000256" key="1">
    <source>
        <dbReference type="ARBA" id="ARBA00022737"/>
    </source>
</evidence>
<evidence type="ECO:0000313" key="5">
    <source>
        <dbReference type="Proteomes" id="UP001190700"/>
    </source>
</evidence>
<dbReference type="Proteomes" id="UP001190700">
    <property type="component" value="Unassembled WGS sequence"/>
</dbReference>
<comment type="caution">
    <text evidence="4">The sequence shown here is derived from an EMBL/GenBank/DDBJ whole genome shotgun (WGS) entry which is preliminary data.</text>
</comment>
<evidence type="ECO:0000313" key="4">
    <source>
        <dbReference type="EMBL" id="KAK3259678.1"/>
    </source>
</evidence>
<name>A0AAE0FHN7_9CHLO</name>
<dbReference type="EMBL" id="LGRX02018559">
    <property type="protein sequence ID" value="KAK3259678.1"/>
    <property type="molecule type" value="Genomic_DNA"/>
</dbReference>
<sequence>VTMDRIIMGSYSEGGGAAEEWKRKGNTAFADKKWTVAIECYSMAIDEPVPHERLYDEGPRRSVYHSNRAAAYLGRAQSEGAGAGEVLLEAEDAYKKNLKAAILDCEQALDLDSTAVIRVKTRFRKAQAHKGLKQYAQALRLAELAVADATDSLKPEILRLIAELKQIMSGGASAEVPAQHEAREKAAPAAQTKEPGTSDDLPISTQESMGLLQSMFEQHSIQTSSEQEELGIPVELLSFRTCSNAACGFSAIQTGVTECPLCGFPVEGKSAGNARPACSKHEEATKPEAAKPPLVSVVGDTMEQIPQIGTKVQTEIATAAIDDVDLDELD</sequence>
<gene>
    <name evidence="4" type="ORF">CYMTET_31336</name>
</gene>
<keyword evidence="5" id="KW-1185">Reference proteome</keyword>
<dbReference type="AlphaFoldDB" id="A0AAE0FHN7"/>
<dbReference type="GO" id="GO:0051879">
    <property type="term" value="F:Hsp90 protein binding"/>
    <property type="evidence" value="ECO:0007669"/>
    <property type="project" value="TreeGrafter"/>
</dbReference>
<keyword evidence="1" id="KW-0677">Repeat</keyword>